<evidence type="ECO:0000256" key="2">
    <source>
        <dbReference type="ARBA" id="ARBA00023268"/>
    </source>
</evidence>
<dbReference type="PANTHER" id="PTHR43775">
    <property type="entry name" value="FATTY ACID SYNTHASE"/>
    <property type="match status" value="1"/>
</dbReference>
<comment type="caution">
    <text evidence="4">The sequence shown here is derived from an EMBL/GenBank/DDBJ whole genome shotgun (WGS) entry which is preliminary data.</text>
</comment>
<keyword evidence="1" id="KW-0808">Transferase</keyword>
<dbReference type="GO" id="GO:0004312">
    <property type="term" value="F:fatty acid synthase activity"/>
    <property type="evidence" value="ECO:0007669"/>
    <property type="project" value="TreeGrafter"/>
</dbReference>
<dbReference type="SMART" id="SM00825">
    <property type="entry name" value="PKS_KS"/>
    <property type="match status" value="1"/>
</dbReference>
<dbReference type="CDD" id="cd00833">
    <property type="entry name" value="PKS"/>
    <property type="match status" value="1"/>
</dbReference>
<evidence type="ECO:0000256" key="1">
    <source>
        <dbReference type="ARBA" id="ARBA00022679"/>
    </source>
</evidence>
<reference evidence="4 5" key="1">
    <citation type="submission" date="2015-02" db="EMBL/GenBank/DDBJ databases">
        <authorList>
            <person name="Ju K.-S."/>
            <person name="Doroghazi J.R."/>
            <person name="Metcalf W."/>
        </authorList>
    </citation>
    <scope>NUCLEOTIDE SEQUENCE [LARGE SCALE GENOMIC DNA]</scope>
    <source>
        <strain evidence="4 5">ATCC 31215</strain>
    </source>
</reference>
<evidence type="ECO:0000259" key="3">
    <source>
        <dbReference type="PROSITE" id="PS52004"/>
    </source>
</evidence>
<feature type="domain" description="Ketosynthase family 3 (KS3)" evidence="3">
    <location>
        <begin position="36"/>
        <end position="265"/>
    </location>
</feature>
<feature type="non-terminal residue" evidence="4">
    <location>
        <position position="265"/>
    </location>
</feature>
<evidence type="ECO:0000313" key="4">
    <source>
        <dbReference type="EMBL" id="KJS57812.1"/>
    </source>
</evidence>
<keyword evidence="2" id="KW-0511">Multifunctional enzyme</keyword>
<dbReference type="Pfam" id="PF00109">
    <property type="entry name" value="ketoacyl-synt"/>
    <property type="match status" value="1"/>
</dbReference>
<dbReference type="PANTHER" id="PTHR43775:SF51">
    <property type="entry name" value="INACTIVE PHENOLPHTHIOCEROL SYNTHESIS POLYKETIDE SYNTHASE TYPE I PKS1-RELATED"/>
    <property type="match status" value="1"/>
</dbReference>
<gene>
    <name evidence="4" type="ORF">VM95_37365</name>
</gene>
<accession>A0A0F2T7V2</accession>
<proteinExistence type="predicted"/>
<evidence type="ECO:0000313" key="5">
    <source>
        <dbReference type="Proteomes" id="UP000033699"/>
    </source>
</evidence>
<keyword evidence="5" id="KW-1185">Reference proteome</keyword>
<sequence>MSSSTEVEKLEAYLRRTATALVEAEKQLDSERAARTEPIAVVSMACRLPGGIDTPEGFWELLASGGDAIGGFPERWQGLDLFDPDPEAVGKSYAREGGFMSDVERFDAAFFGISPREAQSMDPQQRLVLEASWEALERAGIRPETLEGTRTGVYVGTMSSDYGNQQGHDLDALDGYVSTGNASSVVSGRVSYALGLQGPAVTVDTACSSSLVAVHLAAQALRAGECELALVGGVTVMNTPALFVEFSRLRGMAADGRCKSFGAGA</sequence>
<dbReference type="GO" id="GO:0004315">
    <property type="term" value="F:3-oxoacyl-[acyl-carrier-protein] synthase activity"/>
    <property type="evidence" value="ECO:0007669"/>
    <property type="project" value="InterPro"/>
</dbReference>
<dbReference type="PROSITE" id="PS52004">
    <property type="entry name" value="KS3_2"/>
    <property type="match status" value="1"/>
</dbReference>
<dbReference type="Gene3D" id="3.40.47.10">
    <property type="match status" value="1"/>
</dbReference>
<organism evidence="4 5">
    <name type="scientific">Streptomyces rubellomurinus (strain ATCC 31215)</name>
    <dbReference type="NCBI Taxonomy" id="359131"/>
    <lineage>
        <taxon>Bacteria</taxon>
        <taxon>Bacillati</taxon>
        <taxon>Actinomycetota</taxon>
        <taxon>Actinomycetes</taxon>
        <taxon>Kitasatosporales</taxon>
        <taxon>Streptomycetaceae</taxon>
        <taxon>Streptomyces</taxon>
    </lineage>
</organism>
<dbReference type="InterPro" id="IPR018201">
    <property type="entry name" value="Ketoacyl_synth_AS"/>
</dbReference>
<dbReference type="PATRIC" id="fig|359131.3.peg.2957"/>
<dbReference type="InterPro" id="IPR020841">
    <property type="entry name" value="PKS_Beta-ketoAc_synthase_dom"/>
</dbReference>
<dbReference type="InterPro" id="IPR050091">
    <property type="entry name" value="PKS_NRPS_Biosynth_Enz"/>
</dbReference>
<dbReference type="Proteomes" id="UP000033699">
    <property type="component" value="Unassembled WGS sequence"/>
</dbReference>
<dbReference type="AlphaFoldDB" id="A0A0F2T7V2"/>
<dbReference type="PROSITE" id="PS00606">
    <property type="entry name" value="KS3_1"/>
    <property type="match status" value="1"/>
</dbReference>
<name>A0A0F2T7V2_STRR3</name>
<protein>
    <recommendedName>
        <fullName evidence="3">Ketosynthase family 3 (KS3) domain-containing protein</fullName>
    </recommendedName>
</protein>
<dbReference type="InterPro" id="IPR016039">
    <property type="entry name" value="Thiolase-like"/>
</dbReference>
<dbReference type="GO" id="GO:0006633">
    <property type="term" value="P:fatty acid biosynthetic process"/>
    <property type="evidence" value="ECO:0007669"/>
    <property type="project" value="InterPro"/>
</dbReference>
<dbReference type="InterPro" id="IPR014030">
    <property type="entry name" value="Ketoacyl_synth_N"/>
</dbReference>
<dbReference type="EMBL" id="JZKH01000220">
    <property type="protein sequence ID" value="KJS57812.1"/>
    <property type="molecule type" value="Genomic_DNA"/>
</dbReference>
<dbReference type="SUPFAM" id="SSF53901">
    <property type="entry name" value="Thiolase-like"/>
    <property type="match status" value="1"/>
</dbReference>